<reference evidence="2 3" key="1">
    <citation type="journal article" date="2019" name="Microb. Cell Fact.">
        <title>Exploring novel herbicidin analogues by transcriptional regulator overexpression and MS/MS molecular networking.</title>
        <authorList>
            <person name="Shi Y."/>
            <person name="Gu R."/>
            <person name="Li Y."/>
            <person name="Wang X."/>
            <person name="Ren W."/>
            <person name="Li X."/>
            <person name="Wang L."/>
            <person name="Xie Y."/>
            <person name="Hong B."/>
        </authorList>
    </citation>
    <scope>NUCLEOTIDE SEQUENCE [LARGE SCALE GENOMIC DNA]</scope>
    <source>
        <strain evidence="2 3">US-43</strain>
    </source>
</reference>
<dbReference type="Pfam" id="PF03479">
    <property type="entry name" value="PCC"/>
    <property type="match status" value="1"/>
</dbReference>
<proteinExistence type="predicted"/>
<comment type="caution">
    <text evidence="2">The sequence shown here is derived from an EMBL/GenBank/DDBJ whole genome shotgun (WGS) entry which is preliminary data.</text>
</comment>
<dbReference type="SUPFAM" id="SSF117856">
    <property type="entry name" value="AF0104/ALDC/Ptd012-like"/>
    <property type="match status" value="1"/>
</dbReference>
<dbReference type="AlphaFoldDB" id="A0A5N5W1C5"/>
<accession>A0A5N5W1C5</accession>
<organism evidence="2 3">
    <name type="scientific">Streptomyces mobaraensis</name>
    <name type="common">Streptoverticillium mobaraense</name>
    <dbReference type="NCBI Taxonomy" id="35621"/>
    <lineage>
        <taxon>Bacteria</taxon>
        <taxon>Bacillati</taxon>
        <taxon>Actinomycetota</taxon>
        <taxon>Actinomycetes</taxon>
        <taxon>Kitasatosporales</taxon>
        <taxon>Streptomycetaceae</taxon>
        <taxon>Streptomyces</taxon>
    </lineage>
</organism>
<name>A0A5N5W1C5_STRMB</name>
<keyword evidence="2" id="KW-0238">DNA-binding</keyword>
<gene>
    <name evidence="2" type="ORF">FRZ00_26730</name>
</gene>
<dbReference type="RefSeq" id="WP_152265271.1">
    <property type="nucleotide sequence ID" value="NZ_VOKX01000107.1"/>
</dbReference>
<protein>
    <submittedName>
        <fullName evidence="2">DNA-binding protein</fullName>
    </submittedName>
</protein>
<evidence type="ECO:0000259" key="1">
    <source>
        <dbReference type="PROSITE" id="PS51742"/>
    </source>
</evidence>
<keyword evidence="3" id="KW-1185">Reference proteome</keyword>
<evidence type="ECO:0000313" key="3">
    <source>
        <dbReference type="Proteomes" id="UP000327000"/>
    </source>
</evidence>
<dbReference type="EMBL" id="VOKX01000107">
    <property type="protein sequence ID" value="KAB7835493.1"/>
    <property type="molecule type" value="Genomic_DNA"/>
</dbReference>
<feature type="domain" description="PPC" evidence="1">
    <location>
        <begin position="6"/>
        <end position="152"/>
    </location>
</feature>
<dbReference type="GO" id="GO:0003677">
    <property type="term" value="F:DNA binding"/>
    <property type="evidence" value="ECO:0007669"/>
    <property type="project" value="UniProtKB-KW"/>
</dbReference>
<dbReference type="PROSITE" id="PS51742">
    <property type="entry name" value="PPC"/>
    <property type="match status" value="1"/>
</dbReference>
<evidence type="ECO:0000313" key="2">
    <source>
        <dbReference type="EMBL" id="KAB7835493.1"/>
    </source>
</evidence>
<dbReference type="OrthoDB" id="5067836at2"/>
<dbReference type="Proteomes" id="UP000327000">
    <property type="component" value="Unassembled WGS sequence"/>
</dbReference>
<sequence>MRSAQIARGREFVLAIDHGEDFMASLVKFCTENEVRSGYIPTFIGGFRHARLVGTCGAMDNPQAPLWEAVEFANLEALGGGTLAWDTEHDRPAPHIHVSAGAKEASADGRTSHLLAAEVQFISELIIIEITGPTLTRPRMASLHDVPLLTFVEHS</sequence>
<dbReference type="Gene3D" id="3.30.1330.80">
    <property type="entry name" value="Hypothetical protein, similar to alpha- acetolactate decarboxylase, domain 2"/>
    <property type="match status" value="1"/>
</dbReference>
<dbReference type="InterPro" id="IPR005175">
    <property type="entry name" value="PPC_dom"/>
</dbReference>
<dbReference type="CDD" id="cd11378">
    <property type="entry name" value="DUF296"/>
    <property type="match status" value="1"/>
</dbReference>